<dbReference type="Pfam" id="PF13660">
    <property type="entry name" value="DUF4147"/>
    <property type="match status" value="1"/>
</dbReference>
<reference evidence="3 4" key="1">
    <citation type="journal article" date="2013" name="Genome Announc.">
        <title>Draft Genome Sequence of Strain JLT2015T, Belonging to the Family Sphingomonadaceae of the Alphaproteobacteria.</title>
        <authorList>
            <person name="Tang K."/>
            <person name="Liu K."/>
            <person name="Li S."/>
            <person name="Jiao N."/>
        </authorList>
    </citation>
    <scope>NUCLEOTIDE SEQUENCE [LARGE SCALE GENOMIC DNA]</scope>
    <source>
        <strain evidence="3 4">JLT2015</strain>
    </source>
</reference>
<dbReference type="Pfam" id="PF05161">
    <property type="entry name" value="MOFRL"/>
    <property type="match status" value="1"/>
</dbReference>
<comment type="caution">
    <text evidence="3">The sequence shown here is derived from an EMBL/GenBank/DDBJ whole genome shotgun (WGS) entry which is preliminary data.</text>
</comment>
<gene>
    <name evidence="3" type="ORF">C725_0152</name>
</gene>
<feature type="domain" description="MOFRL-associated" evidence="2">
    <location>
        <begin position="18"/>
        <end position="238"/>
    </location>
</feature>
<dbReference type="InterPro" id="IPR007835">
    <property type="entry name" value="MOFRL"/>
</dbReference>
<keyword evidence="3" id="KW-0418">Kinase</keyword>
<dbReference type="EMBL" id="AMRV01000001">
    <property type="protein sequence ID" value="EMD84222.1"/>
    <property type="molecule type" value="Genomic_DNA"/>
</dbReference>
<dbReference type="InterPro" id="IPR039760">
    <property type="entry name" value="MOFRL_protein"/>
</dbReference>
<dbReference type="Gene3D" id="3.40.50.10180">
    <property type="entry name" value="Glycerate kinase, MOFRL-like N-terminal domain"/>
    <property type="match status" value="1"/>
</dbReference>
<dbReference type="GO" id="GO:0008887">
    <property type="term" value="F:glycerate kinase activity"/>
    <property type="evidence" value="ECO:0007669"/>
    <property type="project" value="InterPro"/>
</dbReference>
<sequence>MEDGAYRHAIDGDPQALLRAMFDAAVASAQAGNCVPPNLPSPPPGRTVVVGAGKATAAMAQAVEDNWTGDLSGLVITRYGHEVPCKRIEVRSAAHPVPDQNGVAATLEMLARLEGLTADDLVICLLSGGASALLAAPAERVALPDLQQLTSALLRSGADIGAINTVRKHLLRAAGGKLALAARPARLVTLAISDVAGDDPSAIGSGPTVGDPTTRTDALAVLDRYRISPPPAVRAWLEDPASETPVTSQIPKSEYRLIAGARSALDAASSLARQAGYEPLILGEAVGEAREVAESQADLVKSLTERGSSPAPPCVLLSGGETTVTVAGDGRGGRNTEFLLALLLALGAIPHVHALAADTDGIDGSEDNAGAIISPDTLERVRGAGHDPAAFLARNDSYGFFEKLGALVITGPTLTNVNDFRAILIDRPHSGAAA</sequence>
<dbReference type="PATRIC" id="fig|1234595.3.peg.151"/>
<dbReference type="InterPro" id="IPR038614">
    <property type="entry name" value="GK_N_sf"/>
</dbReference>
<dbReference type="InterPro" id="IPR025286">
    <property type="entry name" value="MOFRL_assoc_dom"/>
</dbReference>
<organism evidence="3 4">
    <name type="scientific">Pacificimonas flava</name>
    <dbReference type="NCBI Taxonomy" id="1234595"/>
    <lineage>
        <taxon>Bacteria</taxon>
        <taxon>Pseudomonadati</taxon>
        <taxon>Pseudomonadota</taxon>
        <taxon>Alphaproteobacteria</taxon>
        <taxon>Sphingomonadales</taxon>
        <taxon>Sphingosinicellaceae</taxon>
        <taxon>Pacificimonas</taxon>
    </lineage>
</organism>
<dbReference type="PANTHER" id="PTHR12227">
    <property type="entry name" value="GLYCERATE KINASE"/>
    <property type="match status" value="1"/>
</dbReference>
<proteinExistence type="predicted"/>
<name>M2U8B9_9SPHN</name>
<dbReference type="SUPFAM" id="SSF82544">
    <property type="entry name" value="GckA/TtuD-like"/>
    <property type="match status" value="1"/>
</dbReference>
<evidence type="ECO:0000313" key="4">
    <source>
        <dbReference type="Proteomes" id="UP000011717"/>
    </source>
</evidence>
<evidence type="ECO:0000259" key="1">
    <source>
        <dbReference type="Pfam" id="PF05161"/>
    </source>
</evidence>
<dbReference type="Gene3D" id="3.40.1480.10">
    <property type="entry name" value="MOFRL domain"/>
    <property type="match status" value="1"/>
</dbReference>
<dbReference type="PANTHER" id="PTHR12227:SF0">
    <property type="entry name" value="GLYCERATE KINASE"/>
    <property type="match status" value="1"/>
</dbReference>
<dbReference type="OrthoDB" id="9766552at2"/>
<evidence type="ECO:0000259" key="2">
    <source>
        <dbReference type="Pfam" id="PF13660"/>
    </source>
</evidence>
<keyword evidence="3" id="KW-0808">Transferase</keyword>
<evidence type="ECO:0000313" key="3">
    <source>
        <dbReference type="EMBL" id="EMD84222.1"/>
    </source>
</evidence>
<keyword evidence="4" id="KW-1185">Reference proteome</keyword>
<dbReference type="InterPro" id="IPR037035">
    <property type="entry name" value="GK-like_C_sf"/>
</dbReference>
<feature type="domain" description="MOFRL" evidence="1">
    <location>
        <begin position="314"/>
        <end position="419"/>
    </location>
</feature>
<dbReference type="Proteomes" id="UP000011717">
    <property type="component" value="Unassembled WGS sequence"/>
</dbReference>
<dbReference type="RefSeq" id="WP_008599534.1">
    <property type="nucleotide sequence ID" value="NZ_AMRV01000001.1"/>
</dbReference>
<dbReference type="AlphaFoldDB" id="M2U8B9"/>
<accession>M2U8B9</accession>
<protein>
    <submittedName>
        <fullName evidence="3">D-glycerate 2-kinase</fullName>
    </submittedName>
</protein>
<dbReference type="GO" id="GO:0005737">
    <property type="term" value="C:cytoplasm"/>
    <property type="evidence" value="ECO:0007669"/>
    <property type="project" value="TreeGrafter"/>
</dbReference>
<dbReference type="FunFam" id="3.40.1480.10:FF:000002">
    <property type="entry name" value="Glycerate kinase"/>
    <property type="match status" value="1"/>
</dbReference>